<sequence length="65" mass="7734">MVSITFAKLHKTLLSEIPVRGIHLAQETILQEIEEEWFLWFMHVLRMVFHSSVCKEKIFWFGQSG</sequence>
<proteinExistence type="predicted"/>
<dbReference type="Proteomes" id="UP000272117">
    <property type="component" value="Unassembled WGS sequence"/>
</dbReference>
<comment type="caution">
    <text evidence="1">The sequence shown here is derived from an EMBL/GenBank/DDBJ whole genome shotgun (WGS) entry which is preliminary data.</text>
</comment>
<organism evidence="1 2">
    <name type="scientific">Rufibacter latericius</name>
    <dbReference type="NCBI Taxonomy" id="2487040"/>
    <lineage>
        <taxon>Bacteria</taxon>
        <taxon>Pseudomonadati</taxon>
        <taxon>Bacteroidota</taxon>
        <taxon>Cytophagia</taxon>
        <taxon>Cytophagales</taxon>
        <taxon>Hymenobacteraceae</taxon>
        <taxon>Rufibacter</taxon>
    </lineage>
</organism>
<gene>
    <name evidence="1" type="ORF">EFB08_10475</name>
</gene>
<reference evidence="1 2" key="1">
    <citation type="submission" date="2018-11" db="EMBL/GenBank/DDBJ databases">
        <title>Rufibacter latericius sp. nov., isolated from water in Baiyang Lake.</title>
        <authorList>
            <person name="Yang Y."/>
        </authorList>
    </citation>
    <scope>NUCLEOTIDE SEQUENCE [LARGE SCALE GENOMIC DNA]</scope>
    <source>
        <strain evidence="1 2">R-22-1c-1</strain>
    </source>
</reference>
<keyword evidence="2" id="KW-1185">Reference proteome</keyword>
<dbReference type="AlphaFoldDB" id="A0A3M9MPU1"/>
<dbReference type="EMBL" id="RJJD01000005">
    <property type="protein sequence ID" value="RNI26893.1"/>
    <property type="molecule type" value="Genomic_DNA"/>
</dbReference>
<protein>
    <submittedName>
        <fullName evidence="1">Uncharacterized protein</fullName>
    </submittedName>
</protein>
<accession>A0A3M9MPU1</accession>
<evidence type="ECO:0000313" key="2">
    <source>
        <dbReference type="Proteomes" id="UP000272117"/>
    </source>
</evidence>
<evidence type="ECO:0000313" key="1">
    <source>
        <dbReference type="EMBL" id="RNI26893.1"/>
    </source>
</evidence>
<name>A0A3M9MPU1_9BACT</name>